<evidence type="ECO:0000259" key="1">
    <source>
        <dbReference type="PROSITE" id="PS51688"/>
    </source>
</evidence>
<dbReference type="Pfam" id="PF13884">
    <property type="entry name" value="Peptidase_S74"/>
    <property type="match status" value="1"/>
</dbReference>
<name>A0ABU8DGQ3_ERWAP</name>
<reference evidence="2 3" key="1">
    <citation type="submission" date="2024-02" db="EMBL/GenBank/DDBJ databases">
        <title>First report Erwinia aphidicola in onion in Chile.</title>
        <authorList>
            <person name="Valenzuela M."/>
            <person name="Pena M."/>
            <person name="Dutta B."/>
        </authorList>
    </citation>
    <scope>NUCLEOTIDE SEQUENCE [LARGE SCALE GENOMIC DNA]</scope>
    <source>
        <strain evidence="2 3">QCJ3A</strain>
    </source>
</reference>
<dbReference type="InterPro" id="IPR030392">
    <property type="entry name" value="S74_ICA"/>
</dbReference>
<dbReference type="PROSITE" id="PS51688">
    <property type="entry name" value="ICA"/>
    <property type="match status" value="1"/>
</dbReference>
<comment type="caution">
    <text evidence="2">The sequence shown here is derived from an EMBL/GenBank/DDBJ whole genome shotgun (WGS) entry which is preliminary data.</text>
</comment>
<protein>
    <submittedName>
        <fullName evidence="2">Tail fiber domain-containing protein</fullName>
    </submittedName>
</protein>
<proteinExistence type="predicted"/>
<keyword evidence="3" id="KW-1185">Reference proteome</keyword>
<feature type="domain" description="Peptidase S74" evidence="1">
    <location>
        <begin position="288"/>
        <end position="394"/>
    </location>
</feature>
<accession>A0ABU8DGQ3</accession>
<sequence length="409" mass="43186">MPAGTIALTNNSATVGGTGTAFTTELKAGDFIGVTVGGAPYTMIVASIASNTQLTIAQAYNGPTASGLAWYGIPATLKYAITQQVLNDMATNQRGMIAQLANWQKIYSDAASVTVERPDRSTFTGPSWGYMATQYANKADLVSGAVSIGQGGTGARTATLARDALGLAYGSSAGTVTQGNDARLGTLDGKSGGSISSNVNLLSGSRLYFSNSTSPTGNIFLGLTSDARSLTLGGASQTSFDSGYGYLSRQGRAGATGSNVWLMYWTGSKLQSWVDSSNIGNFQIETASDKLLKKDIKYTDDAEKSLEEVLQWKPATFKYRERGVIAESDSMYGVIANDLIEVSPECVKGSGLKEGFDEENPDDPYIPDQMAMIMKLAGAVQGQQKMIDSQKLVIEELHHRLKAVDGLDA</sequence>
<evidence type="ECO:0000313" key="2">
    <source>
        <dbReference type="EMBL" id="MEI2682697.1"/>
    </source>
</evidence>
<dbReference type="RefSeq" id="WP_336203280.1">
    <property type="nucleotide sequence ID" value="NZ_JBANEI010000009.1"/>
</dbReference>
<evidence type="ECO:0000313" key="3">
    <source>
        <dbReference type="Proteomes" id="UP001306592"/>
    </source>
</evidence>
<dbReference type="Proteomes" id="UP001306592">
    <property type="component" value="Unassembled WGS sequence"/>
</dbReference>
<organism evidence="2 3">
    <name type="scientific">Erwinia aphidicola</name>
    <dbReference type="NCBI Taxonomy" id="68334"/>
    <lineage>
        <taxon>Bacteria</taxon>
        <taxon>Pseudomonadati</taxon>
        <taxon>Pseudomonadota</taxon>
        <taxon>Gammaproteobacteria</taxon>
        <taxon>Enterobacterales</taxon>
        <taxon>Erwiniaceae</taxon>
        <taxon>Erwinia</taxon>
    </lineage>
</organism>
<dbReference type="EMBL" id="JBANEI010000009">
    <property type="protein sequence ID" value="MEI2682697.1"/>
    <property type="molecule type" value="Genomic_DNA"/>
</dbReference>
<gene>
    <name evidence="2" type="ORF">V8N49_13655</name>
</gene>